<organism evidence="2 3">
    <name type="scientific">Parascaris equorum</name>
    <name type="common">Equine roundworm</name>
    <dbReference type="NCBI Taxonomy" id="6256"/>
    <lineage>
        <taxon>Eukaryota</taxon>
        <taxon>Metazoa</taxon>
        <taxon>Ecdysozoa</taxon>
        <taxon>Nematoda</taxon>
        <taxon>Chromadorea</taxon>
        <taxon>Rhabditida</taxon>
        <taxon>Spirurina</taxon>
        <taxon>Ascaridomorpha</taxon>
        <taxon>Ascaridoidea</taxon>
        <taxon>Ascarididae</taxon>
        <taxon>Parascaris</taxon>
    </lineage>
</organism>
<feature type="transmembrane region" description="Helical" evidence="1">
    <location>
        <begin position="16"/>
        <end position="41"/>
    </location>
</feature>
<dbReference type="Proteomes" id="UP000887564">
    <property type="component" value="Unplaced"/>
</dbReference>
<evidence type="ECO:0000313" key="3">
    <source>
        <dbReference type="WBParaSite" id="PEQ_0000721001-mRNA-1"/>
    </source>
</evidence>
<sequence length="108" mass="12241">MTGDEGACGLSRAQRIVAFFMALLGAFFCFGMAVMMLPLIVIQARKFAALNTLGSVMLILRYLFKNSIFLLNCFLRLSPMVTLEYFMQYSDVPSLFQIFLQQDLYIIG</sequence>
<keyword evidence="1" id="KW-1133">Transmembrane helix</keyword>
<name>A0A914RYU9_PAREQ</name>
<feature type="transmembrane region" description="Helical" evidence="1">
    <location>
        <begin position="47"/>
        <end position="64"/>
    </location>
</feature>
<dbReference type="AlphaFoldDB" id="A0A914RYU9"/>
<accession>A0A914RYU9</accession>
<keyword evidence="2" id="KW-1185">Reference proteome</keyword>
<keyword evidence="1" id="KW-0812">Transmembrane</keyword>
<reference evidence="3" key="1">
    <citation type="submission" date="2022-11" db="UniProtKB">
        <authorList>
            <consortium name="WormBaseParasite"/>
        </authorList>
    </citation>
    <scope>IDENTIFICATION</scope>
</reference>
<protein>
    <submittedName>
        <fullName evidence="3">Vesicle transport protein</fullName>
    </submittedName>
</protein>
<dbReference type="WBParaSite" id="PEQ_0000721001-mRNA-1">
    <property type="protein sequence ID" value="PEQ_0000721001-mRNA-1"/>
    <property type="gene ID" value="PEQ_0000721001"/>
</dbReference>
<keyword evidence="1" id="KW-0472">Membrane</keyword>
<evidence type="ECO:0000313" key="2">
    <source>
        <dbReference type="Proteomes" id="UP000887564"/>
    </source>
</evidence>
<proteinExistence type="predicted"/>
<evidence type="ECO:0000256" key="1">
    <source>
        <dbReference type="SAM" id="Phobius"/>
    </source>
</evidence>